<evidence type="ECO:0000313" key="2">
    <source>
        <dbReference type="EMBL" id="SVA56249.1"/>
    </source>
</evidence>
<sequence length="248" mass="27396">MDFFQPASKPPGGGPIMFSRIILGTLLMHQALCIPAAHAKPIRYVAIGDSYTVATGIEEKDSWPSQLTQKLAASGLEIDLVETLGQRGWTSQQTIDGKLPLLKDFKPDFVTLLIGVNDWIREGVSNRSFTLRIKNLMDGIQKTLSKPDKLLVLTIPDFSCSPQKREWGYGKSAVNGISRLNKILKAEADFRGLLLVDIYPLSQKLCSQVGMFSGDGVHPSALQYSKWVDLIFPYSLDILKSKSTGLKK</sequence>
<dbReference type="PANTHER" id="PTHR30383">
    <property type="entry name" value="THIOESTERASE 1/PROTEASE 1/LYSOPHOSPHOLIPASE L1"/>
    <property type="match status" value="1"/>
</dbReference>
<dbReference type="PANTHER" id="PTHR30383:SF5">
    <property type="entry name" value="SGNH HYDROLASE-TYPE ESTERASE DOMAIN-CONTAINING PROTEIN"/>
    <property type="match status" value="1"/>
</dbReference>
<proteinExistence type="predicted"/>
<dbReference type="InterPro" id="IPR051532">
    <property type="entry name" value="Ester_Hydrolysis_Enzymes"/>
</dbReference>
<organism evidence="2">
    <name type="scientific">marine metagenome</name>
    <dbReference type="NCBI Taxonomy" id="408172"/>
    <lineage>
        <taxon>unclassified sequences</taxon>
        <taxon>metagenomes</taxon>
        <taxon>ecological metagenomes</taxon>
    </lineage>
</organism>
<dbReference type="GO" id="GO:0004622">
    <property type="term" value="F:phosphatidylcholine lysophospholipase activity"/>
    <property type="evidence" value="ECO:0007669"/>
    <property type="project" value="TreeGrafter"/>
</dbReference>
<dbReference type="Pfam" id="PF13472">
    <property type="entry name" value="Lipase_GDSL_2"/>
    <property type="match status" value="1"/>
</dbReference>
<dbReference type="EMBL" id="UINC01012950">
    <property type="protein sequence ID" value="SVA56249.1"/>
    <property type="molecule type" value="Genomic_DNA"/>
</dbReference>
<feature type="domain" description="SGNH hydrolase-type esterase" evidence="1">
    <location>
        <begin position="46"/>
        <end position="224"/>
    </location>
</feature>
<gene>
    <name evidence="2" type="ORF">METZ01_LOCUS109103</name>
</gene>
<dbReference type="CDD" id="cd01832">
    <property type="entry name" value="SGNH_hydrolase_like_1"/>
    <property type="match status" value="1"/>
</dbReference>
<reference evidence="2" key="1">
    <citation type="submission" date="2018-05" db="EMBL/GenBank/DDBJ databases">
        <authorList>
            <person name="Lanie J.A."/>
            <person name="Ng W.-L."/>
            <person name="Kazmierczak K.M."/>
            <person name="Andrzejewski T.M."/>
            <person name="Davidsen T.M."/>
            <person name="Wayne K.J."/>
            <person name="Tettelin H."/>
            <person name="Glass J.I."/>
            <person name="Rusch D."/>
            <person name="Podicherti R."/>
            <person name="Tsui H.-C.T."/>
            <person name="Winkler M.E."/>
        </authorList>
    </citation>
    <scope>NUCLEOTIDE SEQUENCE</scope>
</reference>
<dbReference type="AlphaFoldDB" id="A0A381WUQ1"/>
<name>A0A381WUQ1_9ZZZZ</name>
<protein>
    <recommendedName>
        <fullName evidence="1">SGNH hydrolase-type esterase domain-containing protein</fullName>
    </recommendedName>
</protein>
<dbReference type="Gene3D" id="3.40.50.1110">
    <property type="entry name" value="SGNH hydrolase"/>
    <property type="match status" value="1"/>
</dbReference>
<dbReference type="InterPro" id="IPR013830">
    <property type="entry name" value="SGNH_hydro"/>
</dbReference>
<accession>A0A381WUQ1</accession>
<dbReference type="SUPFAM" id="SSF52266">
    <property type="entry name" value="SGNH hydrolase"/>
    <property type="match status" value="1"/>
</dbReference>
<evidence type="ECO:0000259" key="1">
    <source>
        <dbReference type="Pfam" id="PF13472"/>
    </source>
</evidence>
<dbReference type="InterPro" id="IPR036514">
    <property type="entry name" value="SGNH_hydro_sf"/>
</dbReference>